<reference evidence="5" key="1">
    <citation type="journal article" date="2020" name="Ecol. Evol.">
        <title>Genome structure and content of the rice root-knot nematode (Meloidogyne graminicola).</title>
        <authorList>
            <person name="Phan N.T."/>
            <person name="Danchin E.G.J."/>
            <person name="Klopp C."/>
            <person name="Perfus-Barbeoch L."/>
            <person name="Kozlowski D.K."/>
            <person name="Koutsovoulos G.D."/>
            <person name="Lopez-Roques C."/>
            <person name="Bouchez O."/>
            <person name="Zahm M."/>
            <person name="Besnard G."/>
            <person name="Bellafiore S."/>
        </authorList>
    </citation>
    <scope>NUCLEOTIDE SEQUENCE</scope>
    <source>
        <strain evidence="5">VN-18</strain>
    </source>
</reference>
<dbReference type="InterPro" id="IPR001253">
    <property type="entry name" value="TIF_eIF-1A"/>
</dbReference>
<feature type="domain" description="S1-like" evidence="4">
    <location>
        <begin position="28"/>
        <end position="106"/>
    </location>
</feature>
<feature type="compositionally biased region" description="Basic residues" evidence="3">
    <location>
        <begin position="9"/>
        <end position="25"/>
    </location>
</feature>
<sequence>MPPAYSATKQRRGKNSNKKRKGSKKPIIKSELIEKDSDMQVYAKVQAMLGNCHLIAFCFDEKCFRTRLCRIRGKLRKRTWIRTGDIILVSKRDYQDYKADVILKYSSFEVNLLRNSGELPKGIIFNNDDYDDDVENRDKEIKKCKEKKQKKNEKKEMNKKIKKYFTGKKIDYENDKNKEKKIKNEEGKIKNEEEEEGILFYLNLFIENIEIFVHIVFNVSQIFLNKKLTSENSFN</sequence>
<dbReference type="SMART" id="SM00652">
    <property type="entry name" value="eIF1a"/>
    <property type="match status" value="1"/>
</dbReference>
<dbReference type="Proteomes" id="UP000605970">
    <property type="component" value="Unassembled WGS sequence"/>
</dbReference>
<evidence type="ECO:0000256" key="1">
    <source>
        <dbReference type="PROSITE-ProRule" id="PRU00181"/>
    </source>
</evidence>
<dbReference type="PROSITE" id="PS50832">
    <property type="entry name" value="S1_IF1_TYPE"/>
    <property type="match status" value="1"/>
</dbReference>
<protein>
    <submittedName>
        <fullName evidence="5">S1-like domain-containing protein</fullName>
    </submittedName>
</protein>
<feature type="coiled-coil region" evidence="2">
    <location>
        <begin position="134"/>
        <end position="195"/>
    </location>
</feature>
<dbReference type="Pfam" id="PF01176">
    <property type="entry name" value="eIF-1a"/>
    <property type="match status" value="1"/>
</dbReference>
<dbReference type="EMBL" id="JABEBT010000048">
    <property type="protein sequence ID" value="KAF7634962.1"/>
    <property type="molecule type" value="Genomic_DNA"/>
</dbReference>
<evidence type="ECO:0000256" key="2">
    <source>
        <dbReference type="SAM" id="Coils"/>
    </source>
</evidence>
<dbReference type="AlphaFoldDB" id="A0A8S9ZP26"/>
<dbReference type="Gene3D" id="2.40.50.140">
    <property type="entry name" value="Nucleic acid-binding proteins"/>
    <property type="match status" value="1"/>
</dbReference>
<name>A0A8S9ZP26_9BILA</name>
<dbReference type="OrthoDB" id="274995at2759"/>
<organism evidence="5 6">
    <name type="scientific">Meloidogyne graminicola</name>
    <dbReference type="NCBI Taxonomy" id="189291"/>
    <lineage>
        <taxon>Eukaryota</taxon>
        <taxon>Metazoa</taxon>
        <taxon>Ecdysozoa</taxon>
        <taxon>Nematoda</taxon>
        <taxon>Chromadorea</taxon>
        <taxon>Rhabditida</taxon>
        <taxon>Tylenchina</taxon>
        <taxon>Tylenchomorpha</taxon>
        <taxon>Tylenchoidea</taxon>
        <taxon>Meloidogynidae</taxon>
        <taxon>Meloidogyninae</taxon>
        <taxon>Meloidogyne</taxon>
    </lineage>
</organism>
<dbReference type="InterPro" id="IPR006196">
    <property type="entry name" value="RNA-binding_domain_S1_IF1"/>
</dbReference>
<accession>A0A8S9ZP26</accession>
<feature type="region of interest" description="Disordered" evidence="3">
    <location>
        <begin position="1"/>
        <end position="25"/>
    </location>
</feature>
<dbReference type="HAMAP" id="MF_00216">
    <property type="entry name" value="aIF_1A"/>
    <property type="match status" value="1"/>
</dbReference>
<keyword evidence="6" id="KW-1185">Reference proteome</keyword>
<keyword evidence="1" id="KW-0648">Protein biosynthesis</keyword>
<evidence type="ECO:0000259" key="4">
    <source>
        <dbReference type="PROSITE" id="PS50832"/>
    </source>
</evidence>
<evidence type="ECO:0000313" key="5">
    <source>
        <dbReference type="EMBL" id="KAF7634962.1"/>
    </source>
</evidence>
<dbReference type="PANTHER" id="PTHR21668">
    <property type="entry name" value="EIF-1A"/>
    <property type="match status" value="1"/>
</dbReference>
<dbReference type="SUPFAM" id="SSF50249">
    <property type="entry name" value="Nucleic acid-binding proteins"/>
    <property type="match status" value="1"/>
</dbReference>
<dbReference type="InterPro" id="IPR012340">
    <property type="entry name" value="NA-bd_OB-fold"/>
</dbReference>
<dbReference type="GO" id="GO:0003743">
    <property type="term" value="F:translation initiation factor activity"/>
    <property type="evidence" value="ECO:0007669"/>
    <property type="project" value="UniProtKB-UniRule"/>
</dbReference>
<dbReference type="GO" id="GO:0003723">
    <property type="term" value="F:RNA binding"/>
    <property type="evidence" value="ECO:0007669"/>
    <property type="project" value="InterPro"/>
</dbReference>
<evidence type="ECO:0000256" key="3">
    <source>
        <dbReference type="SAM" id="MobiDB-lite"/>
    </source>
</evidence>
<comment type="caution">
    <text evidence="5">The sequence shown here is derived from an EMBL/GenBank/DDBJ whole genome shotgun (WGS) entry which is preliminary data.</text>
</comment>
<dbReference type="CDD" id="cd05793">
    <property type="entry name" value="S1_IF1A"/>
    <property type="match status" value="1"/>
</dbReference>
<proteinExistence type="inferred from homology"/>
<keyword evidence="1" id="KW-0396">Initiation factor</keyword>
<gene>
    <name evidence="5" type="ORF">Mgra_00005561</name>
</gene>
<keyword evidence="2" id="KW-0175">Coiled coil</keyword>
<evidence type="ECO:0000313" key="6">
    <source>
        <dbReference type="Proteomes" id="UP000605970"/>
    </source>
</evidence>